<dbReference type="Gene3D" id="3.30.450.20">
    <property type="entry name" value="PAS domain"/>
    <property type="match status" value="2"/>
</dbReference>
<reference evidence="2" key="2">
    <citation type="submission" date="2020-09" db="EMBL/GenBank/DDBJ databases">
        <authorList>
            <person name="Sun Q."/>
            <person name="Sedlacek I."/>
        </authorList>
    </citation>
    <scope>NUCLEOTIDE SEQUENCE</scope>
    <source>
        <strain evidence="2">CCM 7897</strain>
    </source>
</reference>
<dbReference type="Proteomes" id="UP000606044">
    <property type="component" value="Unassembled WGS sequence"/>
</dbReference>
<dbReference type="NCBIfam" id="TIGR00254">
    <property type="entry name" value="GGDEF"/>
    <property type="match status" value="1"/>
</dbReference>
<dbReference type="EMBL" id="BMCT01000007">
    <property type="protein sequence ID" value="GGF78609.1"/>
    <property type="molecule type" value="Genomic_DNA"/>
</dbReference>
<dbReference type="PROSITE" id="PS50887">
    <property type="entry name" value="GGDEF"/>
    <property type="match status" value="1"/>
</dbReference>
<proteinExistence type="predicted"/>
<dbReference type="PANTHER" id="PTHR44757:SF2">
    <property type="entry name" value="BIOFILM ARCHITECTURE MAINTENANCE PROTEIN MBAA"/>
    <property type="match status" value="1"/>
</dbReference>
<gene>
    <name evidence="2" type="ORF">GCM10007301_43240</name>
</gene>
<feature type="domain" description="GGDEF" evidence="1">
    <location>
        <begin position="348"/>
        <end position="480"/>
    </location>
</feature>
<evidence type="ECO:0000259" key="1">
    <source>
        <dbReference type="PROSITE" id="PS50887"/>
    </source>
</evidence>
<dbReference type="Gene3D" id="3.30.70.270">
    <property type="match status" value="1"/>
</dbReference>
<name>A0A917C978_9HYPH</name>
<dbReference type="CDD" id="cd00130">
    <property type="entry name" value="PAS"/>
    <property type="match status" value="1"/>
</dbReference>
<dbReference type="RefSeq" id="WP_188582469.1">
    <property type="nucleotide sequence ID" value="NZ_BMCT01000007.1"/>
</dbReference>
<dbReference type="Pfam" id="PF00990">
    <property type="entry name" value="GGDEF"/>
    <property type="match status" value="1"/>
</dbReference>
<comment type="caution">
    <text evidence="2">The sequence shown here is derived from an EMBL/GenBank/DDBJ whole genome shotgun (WGS) entry which is preliminary data.</text>
</comment>
<reference evidence="2" key="1">
    <citation type="journal article" date="2014" name="Int. J. Syst. Evol. Microbiol.">
        <title>Complete genome sequence of Corynebacterium casei LMG S-19264T (=DSM 44701T), isolated from a smear-ripened cheese.</title>
        <authorList>
            <consortium name="US DOE Joint Genome Institute (JGI-PGF)"/>
            <person name="Walter F."/>
            <person name="Albersmeier A."/>
            <person name="Kalinowski J."/>
            <person name="Ruckert C."/>
        </authorList>
    </citation>
    <scope>NUCLEOTIDE SEQUENCE</scope>
    <source>
        <strain evidence="2">CCM 7897</strain>
    </source>
</reference>
<dbReference type="InterPro" id="IPR052155">
    <property type="entry name" value="Biofilm_reg_signaling"/>
</dbReference>
<dbReference type="SUPFAM" id="SSF55785">
    <property type="entry name" value="PYP-like sensor domain (PAS domain)"/>
    <property type="match status" value="2"/>
</dbReference>
<dbReference type="InterPro" id="IPR043128">
    <property type="entry name" value="Rev_trsase/Diguanyl_cyclase"/>
</dbReference>
<accession>A0A917C978</accession>
<dbReference type="SMART" id="SM00267">
    <property type="entry name" value="GGDEF"/>
    <property type="match status" value="1"/>
</dbReference>
<dbReference type="PANTHER" id="PTHR44757">
    <property type="entry name" value="DIGUANYLATE CYCLASE DGCP"/>
    <property type="match status" value="1"/>
</dbReference>
<dbReference type="InterPro" id="IPR035965">
    <property type="entry name" value="PAS-like_dom_sf"/>
</dbReference>
<organism evidence="2 3">
    <name type="scientific">Azorhizobium oxalatiphilum</name>
    <dbReference type="NCBI Taxonomy" id="980631"/>
    <lineage>
        <taxon>Bacteria</taxon>
        <taxon>Pseudomonadati</taxon>
        <taxon>Pseudomonadota</taxon>
        <taxon>Alphaproteobacteria</taxon>
        <taxon>Hyphomicrobiales</taxon>
        <taxon>Xanthobacteraceae</taxon>
        <taxon>Azorhizobium</taxon>
    </lineage>
</organism>
<dbReference type="SUPFAM" id="SSF55073">
    <property type="entry name" value="Nucleotide cyclase"/>
    <property type="match status" value="1"/>
</dbReference>
<dbReference type="CDD" id="cd01949">
    <property type="entry name" value="GGDEF"/>
    <property type="match status" value="1"/>
</dbReference>
<dbReference type="AlphaFoldDB" id="A0A917C978"/>
<dbReference type="InterPro" id="IPR000160">
    <property type="entry name" value="GGDEF_dom"/>
</dbReference>
<evidence type="ECO:0000313" key="2">
    <source>
        <dbReference type="EMBL" id="GGF78609.1"/>
    </source>
</evidence>
<sequence>MLDDSVIFDLSPVSLWVEDYSRLKALFDAWRAEGVRDLRHHFAQDMERVSLCARHIDLVKVNRRTLDLYEAESFEELAGNLDRIFRDDMLAVHAEELVQLWNGEASFSSHTCNYTMSGRRVDVLLRGTIMPGYEDSWERVLVALEDVTESVQARRNLAVSEAYARGLFEHSPVSLWVEDFSAVKRLINRVREQGIADFRVFTDVHPEFVEQCASEIRVLEVNRHTLQLFGAPDKATLMRALDSIFRDEMLVAFREQLIDLWDGKLFQQREVVNYALDGTQLHVLLQFSVLPGHEEDWGQVQVGLTDITARKKAEAYLEYLGKHDVLTRLYNRSFYVEELNRLDRKGPRPVTLIIIDLNDLKSVNDQLGHAAGDDLLRRIGEVLNSLVEKPSHAARIGGDEFAVLLPGLDAEAGEGVLDNLFKLVTLNNQFHSASMPLHISVGMATSTVGERMENVVRRADLAMYANKRTTKADAAAQLDTSAAQA</sequence>
<dbReference type="InterPro" id="IPR000014">
    <property type="entry name" value="PAS"/>
</dbReference>
<dbReference type="InterPro" id="IPR029787">
    <property type="entry name" value="Nucleotide_cyclase"/>
</dbReference>
<keyword evidence="3" id="KW-1185">Reference proteome</keyword>
<evidence type="ECO:0000313" key="3">
    <source>
        <dbReference type="Proteomes" id="UP000606044"/>
    </source>
</evidence>
<protein>
    <submittedName>
        <fullName evidence="2">Diguanylate cyclase</fullName>
    </submittedName>
</protein>